<dbReference type="OrthoDB" id="10557106at2759"/>
<name>J4KMS3_BEAB2</name>
<keyword evidence="3" id="KW-1185">Reference proteome</keyword>
<dbReference type="AlphaFoldDB" id="J4KMS3"/>
<evidence type="ECO:0000313" key="2">
    <source>
        <dbReference type="EMBL" id="EJP64454.1"/>
    </source>
</evidence>
<keyword evidence="1" id="KW-1133">Transmembrane helix</keyword>
<dbReference type="GeneID" id="19889460"/>
<evidence type="ECO:0000313" key="3">
    <source>
        <dbReference type="Proteomes" id="UP000002762"/>
    </source>
</evidence>
<evidence type="ECO:0000256" key="1">
    <source>
        <dbReference type="SAM" id="Phobius"/>
    </source>
</evidence>
<dbReference type="Proteomes" id="UP000002762">
    <property type="component" value="Unassembled WGS sequence"/>
</dbReference>
<keyword evidence="1" id="KW-0812">Transmembrane</keyword>
<proteinExistence type="predicted"/>
<dbReference type="InParanoid" id="J4KMS3"/>
<accession>J4KMS3</accession>
<dbReference type="EMBL" id="JH725168">
    <property type="protein sequence ID" value="EJP64454.1"/>
    <property type="molecule type" value="Genomic_DNA"/>
</dbReference>
<dbReference type="RefSeq" id="XP_008599767.1">
    <property type="nucleotide sequence ID" value="XM_008601545.1"/>
</dbReference>
<gene>
    <name evidence="2" type="ORF">BBA_06448</name>
</gene>
<dbReference type="HOGENOM" id="CLU_1758479_0_0_1"/>
<sequence>MNICEQGTSQFNQVKRRLTAMVCLLYYVRIFKQLDCPTKLFSSYPIPQYFLLKKTLLDTFYYFISSMKIVILFLAAALGSANPVRTQNSIQALDGQKSCDCSKPFRVSVREIYSCPAGYEDVSDTFIPKCIQIGCAAEDYEAQCDAKP</sequence>
<keyword evidence="1" id="KW-0472">Membrane</keyword>
<dbReference type="STRING" id="655819.J4KMS3"/>
<organism evidence="2 3">
    <name type="scientific">Beauveria bassiana (strain ARSEF 2860)</name>
    <name type="common">White muscardine disease fungus</name>
    <name type="synonym">Tritirachium shiotae</name>
    <dbReference type="NCBI Taxonomy" id="655819"/>
    <lineage>
        <taxon>Eukaryota</taxon>
        <taxon>Fungi</taxon>
        <taxon>Dikarya</taxon>
        <taxon>Ascomycota</taxon>
        <taxon>Pezizomycotina</taxon>
        <taxon>Sordariomycetes</taxon>
        <taxon>Hypocreomycetidae</taxon>
        <taxon>Hypocreales</taxon>
        <taxon>Cordycipitaceae</taxon>
        <taxon>Beauveria</taxon>
    </lineage>
</organism>
<protein>
    <submittedName>
        <fullName evidence="2">Uncharacterized protein</fullName>
    </submittedName>
</protein>
<feature type="transmembrane region" description="Helical" evidence="1">
    <location>
        <begin position="60"/>
        <end position="81"/>
    </location>
</feature>
<reference evidence="2 3" key="1">
    <citation type="journal article" date="2012" name="Sci. Rep.">
        <title>Genomic perspectives on the evolution of fungal entomopathogenicity in Beauveria bassiana.</title>
        <authorList>
            <person name="Xiao G."/>
            <person name="Ying S.H."/>
            <person name="Zheng P."/>
            <person name="Wang Z.L."/>
            <person name="Zhang S."/>
            <person name="Xie X.Q."/>
            <person name="Shang Y."/>
            <person name="St Leger R.J."/>
            <person name="Zhao G.P."/>
            <person name="Wang C."/>
            <person name="Feng M.G."/>
        </authorList>
    </citation>
    <scope>NUCLEOTIDE SEQUENCE [LARGE SCALE GENOMIC DNA]</scope>
    <source>
        <strain evidence="2 3">ARSEF 2860</strain>
    </source>
</reference>